<dbReference type="PANTHER" id="PTHR43236:SF2">
    <property type="entry name" value="BLL0069 PROTEIN"/>
    <property type="match status" value="1"/>
</dbReference>
<protein>
    <submittedName>
        <fullName evidence="2">Putative toxin-antitoxin system, toxin component</fullName>
    </submittedName>
</protein>
<dbReference type="Pfam" id="PF06114">
    <property type="entry name" value="Peptidase_M78"/>
    <property type="match status" value="1"/>
</dbReference>
<comment type="caution">
    <text evidence="2">The sequence shown here is derived from an EMBL/GenBank/DDBJ whole genome shotgun (WGS) entry which is preliminary data.</text>
</comment>
<dbReference type="RefSeq" id="WP_000125075.1">
    <property type="nucleotide sequence ID" value="NZ_CM000952.1"/>
</dbReference>
<dbReference type="PANTHER" id="PTHR43236">
    <property type="entry name" value="ANTITOXIN HIGA1"/>
    <property type="match status" value="1"/>
</dbReference>
<dbReference type="Gene3D" id="1.10.10.2910">
    <property type="match status" value="1"/>
</dbReference>
<dbReference type="Proteomes" id="UP000003455">
    <property type="component" value="Chromosome"/>
</dbReference>
<dbReference type="AlphaFoldDB" id="A0A0E1X654"/>
<gene>
    <name evidence="2" type="ORF">HMPREF0769_11884</name>
</gene>
<organism evidence="2">
    <name type="scientific">Staphylococcus aureus subsp. aureus MN8</name>
    <dbReference type="NCBI Taxonomy" id="548470"/>
    <lineage>
        <taxon>Bacteria</taxon>
        <taxon>Bacillati</taxon>
        <taxon>Bacillota</taxon>
        <taxon>Bacilli</taxon>
        <taxon>Bacillales</taxon>
        <taxon>Staphylococcaceae</taxon>
        <taxon>Staphylococcus</taxon>
    </lineage>
</organism>
<dbReference type="InterPro" id="IPR010359">
    <property type="entry name" value="IrrE_HExxH"/>
</dbReference>
<evidence type="ECO:0000313" key="2">
    <source>
        <dbReference type="EMBL" id="EFH94263.1"/>
    </source>
</evidence>
<reference evidence="2" key="1">
    <citation type="submission" date="2010-05" db="EMBL/GenBank/DDBJ databases">
        <authorList>
            <person name="Muzny D."/>
            <person name="Qin X."/>
            <person name="Buhay C."/>
            <person name="Dugan-Rocha S."/>
            <person name="Ding Y."/>
            <person name="Chen G."/>
            <person name="Hawes A."/>
            <person name="Holder M."/>
            <person name="Jhangiani S."/>
            <person name="Johnson A."/>
            <person name="Khan Z."/>
            <person name="Li Z."/>
            <person name="Liu W."/>
            <person name="Liu X."/>
            <person name="Perez L."/>
            <person name="Shen H."/>
            <person name="Wang Q."/>
            <person name="Watt J."/>
            <person name="Xi L."/>
            <person name="Xin Y."/>
            <person name="Zhou J."/>
            <person name="Deng J."/>
            <person name="Jiang H."/>
            <person name="Liu Y."/>
            <person name="Qu J."/>
            <person name="Song X.-Z."/>
            <person name="Zhang L."/>
            <person name="Villasana D."/>
            <person name="Johnson A."/>
            <person name="Liu J."/>
            <person name="Liyanage D."/>
            <person name="Lorensuhewa L."/>
            <person name="Robinson T."/>
            <person name="Song A."/>
            <person name="Song B.-B."/>
            <person name="Dinh H."/>
            <person name="Thornton R."/>
            <person name="Coyle M."/>
            <person name="Francisco L."/>
            <person name="Jackson L."/>
            <person name="Javaid M."/>
            <person name="Korchina V."/>
            <person name="Kovar C."/>
            <person name="Mata R."/>
            <person name="Mathew T."/>
            <person name="Ngo R."/>
            <person name="Nguyen L."/>
            <person name="Nguyen N."/>
            <person name="Okwuonu G."/>
            <person name="Ongeri F."/>
            <person name="Pham C."/>
            <person name="Simmons D."/>
            <person name="Wilczek-Boney K."/>
            <person name="Hale W."/>
            <person name="Jakkamsetti A."/>
            <person name="Pham P."/>
            <person name="Ruth R."/>
            <person name="San Lucas F."/>
            <person name="Warren J."/>
            <person name="Zhang J."/>
            <person name="Zhao Z."/>
            <person name="Zhou C."/>
            <person name="Zhu D."/>
            <person name="Lee S."/>
            <person name="Bess C."/>
            <person name="Blankenburg K."/>
            <person name="Forbes L."/>
            <person name="Fu Q."/>
            <person name="Gubbala S."/>
            <person name="Hirani K."/>
            <person name="Jayaseelan J.C."/>
            <person name="Lara F."/>
            <person name="Munidasa M."/>
            <person name="Palculict T."/>
            <person name="Patil S."/>
            <person name="Pu L.-L."/>
            <person name="Saada N."/>
            <person name="Tang L."/>
            <person name="Weissenberger G."/>
            <person name="Zhu Y."/>
            <person name="Hemphill L."/>
            <person name="Shang Y."/>
            <person name="Youmans B."/>
            <person name="Ayvaz T."/>
            <person name="Ross M."/>
            <person name="Santibanez J."/>
            <person name="Aqrawi P."/>
            <person name="Gross S."/>
            <person name="Joshi V."/>
            <person name="Fowler G."/>
            <person name="Nazareth L."/>
            <person name="Reid J."/>
            <person name="Worley K."/>
            <person name="Petrosino J."/>
            <person name="Highlander S."/>
            <person name="Gibbs R."/>
        </authorList>
    </citation>
    <scope>NUCLEOTIDE SEQUENCE [LARGE SCALE GENOMIC DNA]</scope>
    <source>
        <strain evidence="2">MN8</strain>
    </source>
</reference>
<sequence>MTAIDKVYYEDVLEDDILNLLKPYIQGKEKELYITSDNFAIDLNKVTALLDLKIQYEDLDDDVSGYIDERTIYVNKNHSSNRKRFTIAHEIGHFLHNHKNKIKYRNNSYAYDTEEMIEERVANDFSANLLMPKKQMEALVYKFYKENNINLTSGLSISEREELINYIAIKLEVSKIAAGIRLYNLGLDK</sequence>
<feature type="domain" description="IrrE N-terminal-like" evidence="1">
    <location>
        <begin position="51"/>
        <end position="182"/>
    </location>
</feature>
<name>A0A0E1X654_STAAU</name>
<dbReference type="HOGENOM" id="CLU_084682_3_0_9"/>
<accession>A0A0E1X654</accession>
<dbReference type="InterPro" id="IPR052345">
    <property type="entry name" value="Rad_response_metalloprotease"/>
</dbReference>
<evidence type="ECO:0000259" key="1">
    <source>
        <dbReference type="Pfam" id="PF06114"/>
    </source>
</evidence>
<dbReference type="EMBL" id="ACJA02000004">
    <property type="protein sequence ID" value="EFH94263.1"/>
    <property type="molecule type" value="Genomic_DNA"/>
</dbReference>
<proteinExistence type="predicted"/>